<dbReference type="Gene3D" id="6.10.140.2220">
    <property type="match status" value="1"/>
</dbReference>
<evidence type="ECO:0000256" key="4">
    <source>
        <dbReference type="PROSITE-ProRule" id="PRU00134"/>
    </source>
</evidence>
<keyword evidence="3" id="KW-0862">Zinc</keyword>
<dbReference type="SUPFAM" id="SSF48371">
    <property type="entry name" value="ARM repeat"/>
    <property type="match status" value="1"/>
</dbReference>
<keyword evidence="7" id="KW-1185">Reference proteome</keyword>
<dbReference type="OrthoDB" id="341421at2759"/>
<evidence type="ECO:0000313" key="7">
    <source>
        <dbReference type="Proteomes" id="UP000054144"/>
    </source>
</evidence>
<dbReference type="InterPro" id="IPR002893">
    <property type="entry name" value="Znf_MYND"/>
</dbReference>
<feature type="non-terminal residue" evidence="6">
    <location>
        <position position="1"/>
    </location>
</feature>
<evidence type="ECO:0000259" key="5">
    <source>
        <dbReference type="PROSITE" id="PS50865"/>
    </source>
</evidence>
<dbReference type="Proteomes" id="UP000054144">
    <property type="component" value="Unassembled WGS sequence"/>
</dbReference>
<keyword evidence="1" id="KW-0479">Metal-binding</keyword>
<dbReference type="InterPro" id="IPR016024">
    <property type="entry name" value="ARM-type_fold"/>
</dbReference>
<proteinExistence type="predicted"/>
<gene>
    <name evidence="6" type="ORF">FISHEDRAFT_49998</name>
</gene>
<evidence type="ECO:0000256" key="3">
    <source>
        <dbReference type="ARBA" id="ARBA00022833"/>
    </source>
</evidence>
<evidence type="ECO:0000313" key="6">
    <source>
        <dbReference type="EMBL" id="KIY45102.1"/>
    </source>
</evidence>
<reference evidence="6 7" key="1">
    <citation type="journal article" date="2015" name="Fungal Genet. Biol.">
        <title>Evolution of novel wood decay mechanisms in Agaricales revealed by the genome sequences of Fistulina hepatica and Cylindrobasidium torrendii.</title>
        <authorList>
            <person name="Floudas D."/>
            <person name="Held B.W."/>
            <person name="Riley R."/>
            <person name="Nagy L.G."/>
            <person name="Koehler G."/>
            <person name="Ransdell A.S."/>
            <person name="Younus H."/>
            <person name="Chow J."/>
            <person name="Chiniquy J."/>
            <person name="Lipzen A."/>
            <person name="Tritt A."/>
            <person name="Sun H."/>
            <person name="Haridas S."/>
            <person name="LaButti K."/>
            <person name="Ohm R.A."/>
            <person name="Kues U."/>
            <person name="Blanchette R.A."/>
            <person name="Grigoriev I.V."/>
            <person name="Minto R.E."/>
            <person name="Hibbett D.S."/>
        </authorList>
    </citation>
    <scope>NUCLEOTIDE SEQUENCE [LARGE SCALE GENOMIC DNA]</scope>
    <source>
        <strain evidence="6 7">ATCC 64428</strain>
    </source>
</reference>
<feature type="domain" description="MYND-type" evidence="5">
    <location>
        <begin position="608"/>
        <end position="647"/>
    </location>
</feature>
<dbReference type="EMBL" id="KN882062">
    <property type="protein sequence ID" value="KIY45102.1"/>
    <property type="molecule type" value="Genomic_DNA"/>
</dbReference>
<evidence type="ECO:0000256" key="2">
    <source>
        <dbReference type="ARBA" id="ARBA00022771"/>
    </source>
</evidence>
<protein>
    <recommendedName>
        <fullName evidence="5">MYND-type domain-containing protein</fullName>
    </recommendedName>
</protein>
<organism evidence="6 7">
    <name type="scientific">Fistulina hepatica ATCC 64428</name>
    <dbReference type="NCBI Taxonomy" id="1128425"/>
    <lineage>
        <taxon>Eukaryota</taxon>
        <taxon>Fungi</taxon>
        <taxon>Dikarya</taxon>
        <taxon>Basidiomycota</taxon>
        <taxon>Agaricomycotina</taxon>
        <taxon>Agaricomycetes</taxon>
        <taxon>Agaricomycetidae</taxon>
        <taxon>Agaricales</taxon>
        <taxon>Fistulinaceae</taxon>
        <taxon>Fistulina</taxon>
    </lineage>
</organism>
<dbReference type="AlphaFoldDB" id="A0A0D7A237"/>
<sequence length="651" mass="72349">DLTTRSGLKKVHANFDTVYRRIDELYRRHEDHPKIAGGIVALCVKMSADAILAHKLIDRGLLDKIMHLVDIDYCRHLVLRALTSITHHGGLATKNKIAVECTAKLVSLLRSYPDDYIVADLAVSTLSHSVSPLFEEEETAKLATLDLKALLLEVMYALKRPSANDHLISHAQSLFATASMTCDGLFKSNASLTNFLVASLKNPDWVVRGTTLGGLIRLYASEDEPDRAAIAPLLIMMGLRNLPPHLKRPLEAYGLQRCDTTLLLSTFNEYQDVIVQANQDGDLYKLGLKLVDFILRVEFSVNEGYCTSSKLPFTAWTDSLPHCARVLRARSKEVEANILEIKYAIAQQRIPDAVTIARRGLVRNPHVAYYYYAITMASDAVEGLKAAKKGLKCKSVTSFVRFQLMQRAVFHAGELGIRALQSPGGGNTWDEGIAFLLSAVEDAETYIAEAPPDIRNMKNVVYWAILLAFVTNENGISEDLHEIKVRPHLLDRLKFCEEFSKCIAMRVPETAFRRTQSLVVRQYGAAVREWGDVIARSQSLVAVDTGRAMTDPVSHEKAEDDLASWLEDLHVNDDNGYGHSHGYNFGNEDHVHATQSIASSKSAALYRCSYCGNPSAALRKCSSCAKASRYCDAECQKLAWPSHKKQCKPKA</sequence>
<dbReference type="SUPFAM" id="SSF144232">
    <property type="entry name" value="HIT/MYND zinc finger-like"/>
    <property type="match status" value="1"/>
</dbReference>
<name>A0A0D7A237_9AGAR</name>
<evidence type="ECO:0000256" key="1">
    <source>
        <dbReference type="ARBA" id="ARBA00022723"/>
    </source>
</evidence>
<dbReference type="GO" id="GO:0008270">
    <property type="term" value="F:zinc ion binding"/>
    <property type="evidence" value="ECO:0007669"/>
    <property type="project" value="UniProtKB-KW"/>
</dbReference>
<keyword evidence="2 4" id="KW-0863">Zinc-finger</keyword>
<dbReference type="Pfam" id="PF01753">
    <property type="entry name" value="zf-MYND"/>
    <property type="match status" value="1"/>
</dbReference>
<accession>A0A0D7A237</accession>
<dbReference type="PROSITE" id="PS50865">
    <property type="entry name" value="ZF_MYND_2"/>
    <property type="match status" value="1"/>
</dbReference>